<accession>A0AA39IE10</accession>
<dbReference type="AlphaFoldDB" id="A0AA39IE10"/>
<proteinExistence type="predicted"/>
<feature type="region of interest" description="Disordered" evidence="1">
    <location>
        <begin position="1"/>
        <end position="36"/>
    </location>
</feature>
<comment type="caution">
    <text evidence="2">The sequence shown here is derived from an EMBL/GenBank/DDBJ whole genome shotgun (WGS) entry which is preliminary data.</text>
</comment>
<dbReference type="Proteomes" id="UP001175226">
    <property type="component" value="Unassembled WGS sequence"/>
</dbReference>
<dbReference type="EMBL" id="JAUEPT010000680">
    <property type="protein sequence ID" value="KAK0421483.1"/>
    <property type="molecule type" value="Genomic_DNA"/>
</dbReference>
<protein>
    <submittedName>
        <fullName evidence="2">Uncharacterized protein</fullName>
    </submittedName>
</protein>
<evidence type="ECO:0000313" key="3">
    <source>
        <dbReference type="Proteomes" id="UP001175226"/>
    </source>
</evidence>
<reference evidence="2" key="1">
    <citation type="submission" date="2023-06" db="EMBL/GenBank/DDBJ databases">
        <authorList>
            <consortium name="Lawrence Berkeley National Laboratory"/>
            <person name="Ahrendt S."/>
            <person name="Sahu N."/>
            <person name="Indic B."/>
            <person name="Wong-Bajracharya J."/>
            <person name="Merenyi Z."/>
            <person name="Ke H.-M."/>
            <person name="Monk M."/>
            <person name="Kocsube S."/>
            <person name="Drula E."/>
            <person name="Lipzen A."/>
            <person name="Balint B."/>
            <person name="Henrissat B."/>
            <person name="Andreopoulos B."/>
            <person name="Martin F.M."/>
            <person name="Harder C.B."/>
            <person name="Rigling D."/>
            <person name="Ford K.L."/>
            <person name="Foster G.D."/>
            <person name="Pangilinan J."/>
            <person name="Papanicolaou A."/>
            <person name="Barry K."/>
            <person name="LaButti K."/>
            <person name="Viragh M."/>
            <person name="Koriabine M."/>
            <person name="Yan M."/>
            <person name="Riley R."/>
            <person name="Champramary S."/>
            <person name="Plett K.L."/>
            <person name="Tsai I.J."/>
            <person name="Slot J."/>
            <person name="Sipos G."/>
            <person name="Plett J."/>
            <person name="Nagy L.G."/>
            <person name="Grigoriev I.V."/>
        </authorList>
    </citation>
    <scope>NUCLEOTIDE SEQUENCE</scope>
    <source>
        <strain evidence="2">FPL87.14</strain>
    </source>
</reference>
<keyword evidence="3" id="KW-1185">Reference proteome</keyword>
<gene>
    <name evidence="2" type="ORF">EV421DRAFT_1280465</name>
</gene>
<evidence type="ECO:0000313" key="2">
    <source>
        <dbReference type="EMBL" id="KAK0421483.1"/>
    </source>
</evidence>
<name>A0AA39IE10_9AGAR</name>
<organism evidence="2 3">
    <name type="scientific">Armillaria borealis</name>
    <dbReference type="NCBI Taxonomy" id="47425"/>
    <lineage>
        <taxon>Eukaryota</taxon>
        <taxon>Fungi</taxon>
        <taxon>Dikarya</taxon>
        <taxon>Basidiomycota</taxon>
        <taxon>Agaricomycotina</taxon>
        <taxon>Agaricomycetes</taxon>
        <taxon>Agaricomycetidae</taxon>
        <taxon>Agaricales</taxon>
        <taxon>Marasmiineae</taxon>
        <taxon>Physalacriaceae</taxon>
        <taxon>Armillaria</taxon>
    </lineage>
</organism>
<evidence type="ECO:0000256" key="1">
    <source>
        <dbReference type="SAM" id="MobiDB-lite"/>
    </source>
</evidence>
<sequence length="203" mass="22365">MHDSSSESLGPAFPRVSRAPATYTRTGSASNPIRQQNTEMMLDSRGMVRYASPTTSLVAPQQPQPYQQGFDATGRPILYRDCVPISTAVARDMFREMHSTSDIVFCEGIERIDKGLDGNFYAFSRSFLRGVESQRFDANYTVPWCVCLSSRPRGQLGLKYQRTSAFISIPNMMTGIVSTNRGRAGGMNGTICAGRRAQGPCAR</sequence>
<feature type="compositionally biased region" description="Polar residues" evidence="1">
    <location>
        <begin position="23"/>
        <end position="36"/>
    </location>
</feature>